<dbReference type="FunFam" id="2.40.420.20:FF:000001">
    <property type="entry name" value="Efflux RND transporter periplasmic adaptor subunit"/>
    <property type="match status" value="1"/>
</dbReference>
<dbReference type="AlphaFoldDB" id="A0A9W6J4M7"/>
<dbReference type="Proteomes" id="UP001143372">
    <property type="component" value="Unassembled WGS sequence"/>
</dbReference>
<evidence type="ECO:0000259" key="4">
    <source>
        <dbReference type="Pfam" id="PF25876"/>
    </source>
</evidence>
<dbReference type="Gene3D" id="2.40.420.20">
    <property type="match status" value="1"/>
</dbReference>
<dbReference type="EMBL" id="BSFI01000023">
    <property type="protein sequence ID" value="GLK69663.1"/>
    <property type="molecule type" value="Genomic_DNA"/>
</dbReference>
<dbReference type="SUPFAM" id="SSF111369">
    <property type="entry name" value="HlyD-like secretion proteins"/>
    <property type="match status" value="1"/>
</dbReference>
<evidence type="ECO:0000313" key="8">
    <source>
        <dbReference type="EMBL" id="GLK69663.1"/>
    </source>
</evidence>
<dbReference type="GO" id="GO:0005886">
    <property type="term" value="C:plasma membrane"/>
    <property type="evidence" value="ECO:0007669"/>
    <property type="project" value="TreeGrafter"/>
</dbReference>
<dbReference type="NCBIfam" id="TIGR01730">
    <property type="entry name" value="RND_mfp"/>
    <property type="match status" value="1"/>
</dbReference>
<protein>
    <submittedName>
        <fullName evidence="8">MexE family multidrug efflux RND transporter periplasmic adaptor subunit</fullName>
    </submittedName>
</protein>
<dbReference type="Pfam" id="PF25917">
    <property type="entry name" value="BSH_RND"/>
    <property type="match status" value="1"/>
</dbReference>
<name>A0A9W6J4M7_9HYPH</name>
<reference evidence="8" key="2">
    <citation type="submission" date="2023-01" db="EMBL/GenBank/DDBJ databases">
        <authorList>
            <person name="Sun Q."/>
            <person name="Evtushenko L."/>
        </authorList>
    </citation>
    <scope>NUCLEOTIDE SEQUENCE</scope>
    <source>
        <strain evidence="8">VKM B-2347</strain>
    </source>
</reference>
<dbReference type="Gene3D" id="1.10.287.470">
    <property type="entry name" value="Helix hairpin bin"/>
    <property type="match status" value="1"/>
</dbReference>
<evidence type="ECO:0000259" key="5">
    <source>
        <dbReference type="Pfam" id="PF25917"/>
    </source>
</evidence>
<gene>
    <name evidence="8" type="primary">mexE</name>
    <name evidence="8" type="ORF">GCM10008179_33010</name>
</gene>
<evidence type="ECO:0000256" key="1">
    <source>
        <dbReference type="ARBA" id="ARBA00004196"/>
    </source>
</evidence>
<dbReference type="InterPro" id="IPR058625">
    <property type="entry name" value="MdtA-like_BSH"/>
</dbReference>
<dbReference type="RefSeq" id="WP_271169888.1">
    <property type="nucleotide sequence ID" value="NZ_BSFI01000023.1"/>
</dbReference>
<dbReference type="Gene3D" id="2.40.50.100">
    <property type="match status" value="1"/>
</dbReference>
<feature type="domain" description="Multidrug resistance protein MdtA-like alpha-helical hairpin" evidence="4">
    <location>
        <begin position="115"/>
        <end position="183"/>
    </location>
</feature>
<evidence type="ECO:0000259" key="6">
    <source>
        <dbReference type="Pfam" id="PF25944"/>
    </source>
</evidence>
<dbReference type="Gene3D" id="2.40.30.170">
    <property type="match status" value="1"/>
</dbReference>
<feature type="domain" description="Multidrug resistance protein MdtA-like beta-barrel" evidence="6">
    <location>
        <begin position="254"/>
        <end position="308"/>
    </location>
</feature>
<comment type="caution">
    <text evidence="8">The sequence shown here is derived from an EMBL/GenBank/DDBJ whole genome shotgun (WGS) entry which is preliminary data.</text>
</comment>
<dbReference type="PANTHER" id="PTHR30158">
    <property type="entry name" value="ACRA/E-RELATED COMPONENT OF DRUG EFFLUX TRANSPORTER"/>
    <property type="match status" value="1"/>
</dbReference>
<proteinExistence type="inferred from homology"/>
<feature type="domain" description="Multidrug resistance protein MdtA-like barrel-sandwich hybrid" evidence="5">
    <location>
        <begin position="74"/>
        <end position="214"/>
    </location>
</feature>
<evidence type="ECO:0000313" key="9">
    <source>
        <dbReference type="Proteomes" id="UP001143372"/>
    </source>
</evidence>
<dbReference type="Pfam" id="PF25944">
    <property type="entry name" value="Beta-barrel_RND"/>
    <property type="match status" value="1"/>
</dbReference>
<dbReference type="InterPro" id="IPR058624">
    <property type="entry name" value="MdtA-like_HH"/>
</dbReference>
<evidence type="ECO:0000259" key="7">
    <source>
        <dbReference type="Pfam" id="PF25967"/>
    </source>
</evidence>
<dbReference type="PANTHER" id="PTHR30158:SF10">
    <property type="entry name" value="CATION EFFLUX PUMP"/>
    <property type="match status" value="1"/>
</dbReference>
<dbReference type="InterPro" id="IPR006311">
    <property type="entry name" value="TAT_signal"/>
</dbReference>
<feature type="domain" description="Multidrug resistance protein MdtA-like C-terminal permuted SH3" evidence="7">
    <location>
        <begin position="315"/>
        <end position="375"/>
    </location>
</feature>
<reference evidence="8" key="1">
    <citation type="journal article" date="2014" name="Int. J. Syst. Evol. Microbiol.">
        <title>Complete genome sequence of Corynebacterium casei LMG S-19264T (=DSM 44701T), isolated from a smear-ripened cheese.</title>
        <authorList>
            <consortium name="US DOE Joint Genome Institute (JGI-PGF)"/>
            <person name="Walter F."/>
            <person name="Albersmeier A."/>
            <person name="Kalinowski J."/>
            <person name="Ruckert C."/>
        </authorList>
    </citation>
    <scope>NUCLEOTIDE SEQUENCE</scope>
    <source>
        <strain evidence="8">VKM B-2347</strain>
    </source>
</reference>
<keyword evidence="3" id="KW-0732">Signal</keyword>
<dbReference type="InterPro" id="IPR058627">
    <property type="entry name" value="MdtA-like_C"/>
</dbReference>
<dbReference type="InterPro" id="IPR006143">
    <property type="entry name" value="RND_pump_MFP"/>
</dbReference>
<evidence type="ECO:0000256" key="3">
    <source>
        <dbReference type="SAM" id="SignalP"/>
    </source>
</evidence>
<keyword evidence="9" id="KW-1185">Reference proteome</keyword>
<feature type="signal peptide" evidence="3">
    <location>
        <begin position="1"/>
        <end position="27"/>
    </location>
</feature>
<dbReference type="PROSITE" id="PS51318">
    <property type="entry name" value="TAT"/>
    <property type="match status" value="1"/>
</dbReference>
<dbReference type="Pfam" id="PF25967">
    <property type="entry name" value="RND-MFP_C"/>
    <property type="match status" value="1"/>
</dbReference>
<dbReference type="InterPro" id="IPR058626">
    <property type="entry name" value="MdtA-like_b-barrel"/>
</dbReference>
<dbReference type="Pfam" id="PF25876">
    <property type="entry name" value="HH_MFP_RND"/>
    <property type="match status" value="1"/>
</dbReference>
<dbReference type="GO" id="GO:0046677">
    <property type="term" value="P:response to antibiotic"/>
    <property type="evidence" value="ECO:0007669"/>
    <property type="project" value="TreeGrafter"/>
</dbReference>
<dbReference type="GO" id="GO:0030313">
    <property type="term" value="C:cell envelope"/>
    <property type="evidence" value="ECO:0007669"/>
    <property type="project" value="UniProtKB-SubCell"/>
</dbReference>
<organism evidence="8 9">
    <name type="scientific">Hansschlegelia plantiphila</name>
    <dbReference type="NCBI Taxonomy" id="374655"/>
    <lineage>
        <taxon>Bacteria</taxon>
        <taxon>Pseudomonadati</taxon>
        <taxon>Pseudomonadota</taxon>
        <taxon>Alphaproteobacteria</taxon>
        <taxon>Hyphomicrobiales</taxon>
        <taxon>Methylopilaceae</taxon>
        <taxon>Hansschlegelia</taxon>
    </lineage>
</organism>
<comment type="subcellular location">
    <subcellularLocation>
        <location evidence="1">Cell envelope</location>
    </subcellularLocation>
</comment>
<evidence type="ECO:0000256" key="2">
    <source>
        <dbReference type="ARBA" id="ARBA00009477"/>
    </source>
</evidence>
<sequence>MPDFSTASRRTVCAGAAALAIAGAVFATLPASDVAADAAVAATPPATPASVAAVQSRDITNWTEFSGRLEAIDRVEVRSRVAGEVETVHFREGALVEKGTALFTIDPEPYKAEVDRARSQVSAAEARLTLAKSDLDRGRRMTALSTISQRDLDSRTSGLQEAEASLQGAKAALRTAELNLGYTEVRAPVAGRVGKIEVTAGNLVAAGPGAPVLTRLVSVNPIYASFDADEETLMRALDTLPKGGDRSDAVGAIPVEMSTLTSDGATRGKLIYVDPTVDAGAGSVRVRAVFDNPDGRLMPGQFARLRMGQAKPAPALLVSERAIGVDQDKKYVLVVGQDQKAIYREVKLGPSAEGLKVVLSGLEAGERIVVNGLQKLRPGALVAPEPVAMDGSPLTQKQASAER</sequence>
<feature type="chain" id="PRO_5040908563" evidence="3">
    <location>
        <begin position="28"/>
        <end position="403"/>
    </location>
</feature>
<comment type="similarity">
    <text evidence="2">Belongs to the membrane fusion protein (MFP) (TC 8.A.1) family.</text>
</comment>
<accession>A0A9W6J4M7</accession>
<dbReference type="GO" id="GO:0022857">
    <property type="term" value="F:transmembrane transporter activity"/>
    <property type="evidence" value="ECO:0007669"/>
    <property type="project" value="InterPro"/>
</dbReference>